<dbReference type="GeneID" id="23778391"/>
<dbReference type="AlphaFoldDB" id="A0A084EK24"/>
<dbReference type="PANTHER" id="PTHR45753">
    <property type="entry name" value="ORNITHINE CARBAMOYLTRANSFERASE, MITOCHONDRIAL"/>
    <property type="match status" value="1"/>
</dbReference>
<keyword evidence="3 4" id="KW-0620">Polyamine biosynthesis</keyword>
<dbReference type="Pfam" id="PF00185">
    <property type="entry name" value="OTCace"/>
    <property type="match status" value="1"/>
</dbReference>
<keyword evidence="2 4" id="KW-0808">Transferase</keyword>
<feature type="binding site" evidence="4">
    <location>
        <position position="132"/>
    </location>
    <ligand>
        <name>carbamoyl phosphate</name>
        <dbReference type="ChEBI" id="CHEBI:58228"/>
    </ligand>
</feature>
<dbReference type="HAMAP" id="MF_02102">
    <property type="entry name" value="PTCase"/>
    <property type="match status" value="1"/>
</dbReference>
<feature type="binding site" evidence="4">
    <location>
        <begin position="54"/>
        <end position="58"/>
    </location>
    <ligand>
        <name>carbamoyl phosphate</name>
        <dbReference type="ChEBI" id="CHEBI:58228"/>
    </ligand>
</feature>
<dbReference type="EMBL" id="JFDO01000025">
    <property type="protein sequence ID" value="KEZ18316.1"/>
    <property type="molecule type" value="Genomic_DNA"/>
</dbReference>
<dbReference type="EC" id="2.1.3.6" evidence="4"/>
<dbReference type="GO" id="GO:0033390">
    <property type="term" value="P:putrescine biosynthetic process from arginine via N-carbamoylputrescine"/>
    <property type="evidence" value="ECO:0007669"/>
    <property type="project" value="UniProtKB-UniRule"/>
</dbReference>
<feature type="domain" description="Aspartate/ornithine carbamoyltransferase Asp/Orn-binding" evidence="5">
    <location>
        <begin position="161"/>
        <end position="316"/>
    </location>
</feature>
<comment type="function">
    <text evidence="4">Catalyzes the phosphorolysis of N-carbamoylputrescine to form carbamoyl phosphate and putrescine. Is involved in the degradation pathway of the polyamine agmatine.</text>
</comment>
<dbReference type="GO" id="GO:0019240">
    <property type="term" value="P:citrulline biosynthetic process"/>
    <property type="evidence" value="ECO:0007669"/>
    <property type="project" value="TreeGrafter"/>
</dbReference>
<dbReference type="Pfam" id="PF02729">
    <property type="entry name" value="OTCace_N"/>
    <property type="match status" value="1"/>
</dbReference>
<evidence type="ECO:0000313" key="8">
    <source>
        <dbReference type="Proteomes" id="UP000028533"/>
    </source>
</evidence>
<evidence type="ECO:0000256" key="1">
    <source>
        <dbReference type="ARBA" id="ARBA00022490"/>
    </source>
</evidence>
<comment type="subunit">
    <text evidence="4">Homotrimer.</text>
</comment>
<dbReference type="SUPFAM" id="SSF53671">
    <property type="entry name" value="Aspartate/ornithine carbamoyltransferase"/>
    <property type="match status" value="1"/>
</dbReference>
<feature type="binding site" evidence="4">
    <location>
        <begin position="277"/>
        <end position="280"/>
    </location>
    <ligand>
        <name>putrescine</name>
        <dbReference type="ChEBI" id="CHEBI:326268"/>
    </ligand>
</feature>
<proteinExistence type="inferred from homology"/>
<dbReference type="SMR" id="A0A084EK24"/>
<evidence type="ECO:0000256" key="3">
    <source>
        <dbReference type="ARBA" id="ARBA00023115"/>
    </source>
</evidence>
<dbReference type="GO" id="GO:0004585">
    <property type="term" value="F:ornithine carbamoyltransferase activity"/>
    <property type="evidence" value="ECO:0007669"/>
    <property type="project" value="UniProtKB-UniRule"/>
</dbReference>
<feature type="site" description="Important for structural integrity" evidence="4">
    <location>
        <position position="145"/>
    </location>
</feature>
<comment type="caution">
    <text evidence="7">The sequence shown here is derived from an EMBL/GenBank/DDBJ whole genome shotgun (WGS) entry which is preliminary data.</text>
</comment>
<dbReference type="NCBIfam" id="TIGR00658">
    <property type="entry name" value="orni_carb_tr"/>
    <property type="match status" value="1"/>
</dbReference>
<dbReference type="GO" id="GO:0016597">
    <property type="term" value="F:amino acid binding"/>
    <property type="evidence" value="ECO:0007669"/>
    <property type="project" value="InterPro"/>
</dbReference>
<dbReference type="GO" id="GO:0042450">
    <property type="term" value="P:L-arginine biosynthetic process via ornithine"/>
    <property type="evidence" value="ECO:0007669"/>
    <property type="project" value="UniProtKB-UniRule"/>
</dbReference>
<dbReference type="InterPro" id="IPR002292">
    <property type="entry name" value="Orn/put_carbamltrans"/>
</dbReference>
<organism evidence="7 8">
    <name type="scientific">Mycoplasma capricolum subsp. capricolum 14232</name>
    <dbReference type="NCBI Taxonomy" id="1188238"/>
    <lineage>
        <taxon>Bacteria</taxon>
        <taxon>Bacillati</taxon>
        <taxon>Mycoplasmatota</taxon>
        <taxon>Mollicutes</taxon>
        <taxon>Mycoplasmataceae</taxon>
        <taxon>Mycoplasma</taxon>
    </lineage>
</organism>
<name>A0A084EK24_MYCCA</name>
<evidence type="ECO:0000259" key="6">
    <source>
        <dbReference type="Pfam" id="PF02729"/>
    </source>
</evidence>
<feature type="binding site" evidence="4">
    <location>
        <position position="105"/>
    </location>
    <ligand>
        <name>carbamoyl phosphate</name>
        <dbReference type="ChEBI" id="CHEBI:58228"/>
    </ligand>
</feature>
<comment type="similarity">
    <text evidence="4">Belongs to the aspartate/ornithine carbamoyltransferase superfamily. PTCase family.</text>
</comment>
<feature type="site" description="Important for structural integrity" evidence="4">
    <location>
        <position position="29"/>
    </location>
</feature>
<dbReference type="InterPro" id="IPR006132">
    <property type="entry name" value="Asp/Orn_carbamoyltranf_P-bd"/>
</dbReference>
<dbReference type="InterPro" id="IPR006130">
    <property type="entry name" value="Asp/Orn_carbamoylTrfase"/>
</dbReference>
<dbReference type="UniPathway" id="UPA00534">
    <property type="reaction ID" value="UER00941"/>
</dbReference>
<feature type="domain" description="Aspartate/ornithine carbamoyltransferase carbamoyl-P binding" evidence="6">
    <location>
        <begin position="5"/>
        <end position="145"/>
    </location>
</feature>
<keyword evidence="1 4" id="KW-0963">Cytoplasm</keyword>
<dbReference type="InterPro" id="IPR024903">
    <property type="entry name" value="PtcA"/>
</dbReference>
<dbReference type="FunFam" id="3.40.50.1370:FF:000008">
    <property type="entry name" value="Ornithine carbamoyltransferase"/>
    <property type="match status" value="1"/>
</dbReference>
<gene>
    <name evidence="4" type="primary">ptcA</name>
    <name evidence="7" type="ORF">MCAPa_6110</name>
</gene>
<reference evidence="7 8" key="1">
    <citation type="submission" date="2014-02" db="EMBL/GenBank/DDBJ databases">
        <title>Genome sequence of Mycoplasma capricolum subsp. capricolum strain 14232.</title>
        <authorList>
            <person name="Sirand-Pugnet P."/>
            <person name="Breton M."/>
            <person name="Dordet-Frisoni E."/>
            <person name="Baranowski E."/>
            <person name="Barre A."/>
            <person name="Couture C."/>
            <person name="Dupuy V."/>
            <person name="Gaurivaud P."/>
            <person name="Jacob D."/>
            <person name="Lemaitre C."/>
            <person name="Manso-Silvan L."/>
            <person name="Nikolski M."/>
            <person name="Nouvel L.-X."/>
            <person name="Poumarat F."/>
            <person name="Tardy F."/>
            <person name="Thebault P."/>
            <person name="Theil S."/>
            <person name="Citti C."/>
            <person name="Thiaucourt F."/>
            <person name="Blanchard A."/>
        </authorList>
    </citation>
    <scope>NUCLEOTIDE SEQUENCE [LARGE SCALE GENOMIC DNA]</scope>
    <source>
        <strain evidence="7 8">14232</strain>
    </source>
</reference>
<dbReference type="Gene3D" id="3.40.50.1370">
    <property type="entry name" value="Aspartate/ornithine carbamoyltransferase"/>
    <property type="match status" value="2"/>
</dbReference>
<dbReference type="InterPro" id="IPR006131">
    <property type="entry name" value="Asp_carbamoyltransf_Asp/Orn-bd"/>
</dbReference>
<comment type="subcellular location">
    <subcellularLocation>
        <location evidence="4">Cytoplasm</location>
    </subcellularLocation>
</comment>
<accession>A0A084EK24</accession>
<dbReference type="GO" id="GO:0050231">
    <property type="term" value="F:putrescine carbamoyltransferase activity"/>
    <property type="evidence" value="ECO:0007669"/>
    <property type="project" value="UniProtKB-UniRule"/>
</dbReference>
<dbReference type="NCBIfam" id="NF001986">
    <property type="entry name" value="PRK00779.1"/>
    <property type="match status" value="1"/>
</dbReference>
<evidence type="ECO:0000313" key="7">
    <source>
        <dbReference type="EMBL" id="KEZ18316.1"/>
    </source>
</evidence>
<dbReference type="RefSeq" id="WP_011387515.1">
    <property type="nucleotide sequence ID" value="NZ_JFDO01000025.1"/>
</dbReference>
<dbReference type="PROSITE" id="PS00097">
    <property type="entry name" value="CARBAMOYLTRANSFERASE"/>
    <property type="match status" value="1"/>
</dbReference>
<dbReference type="PANTHER" id="PTHR45753:SF3">
    <property type="entry name" value="ORNITHINE TRANSCARBAMYLASE, MITOCHONDRIAL"/>
    <property type="match status" value="1"/>
</dbReference>
<dbReference type="GO" id="GO:0005737">
    <property type="term" value="C:cytoplasm"/>
    <property type="evidence" value="ECO:0007669"/>
    <property type="project" value="UniProtKB-SubCell"/>
</dbReference>
<evidence type="ECO:0000256" key="4">
    <source>
        <dbReference type="HAMAP-Rule" id="MF_02102"/>
    </source>
</evidence>
<evidence type="ECO:0000259" key="5">
    <source>
        <dbReference type="Pfam" id="PF00185"/>
    </source>
</evidence>
<dbReference type="InterPro" id="IPR036901">
    <property type="entry name" value="Asp/Orn_carbamoylTrfase_sf"/>
</dbReference>
<dbReference type="PRINTS" id="PR00100">
    <property type="entry name" value="AOTCASE"/>
</dbReference>
<dbReference type="NCBIfam" id="TIGR04384">
    <property type="entry name" value="putr_carbamoyl"/>
    <property type="match status" value="1"/>
</dbReference>
<dbReference type="PRINTS" id="PR00102">
    <property type="entry name" value="OTCASE"/>
</dbReference>
<protein>
    <recommendedName>
        <fullName evidence="4">Putrescine carbamoyltransferase</fullName>
        <shortName evidence="4">PTC</shortName>
        <shortName evidence="4">PTCase</shortName>
        <ecNumber evidence="4">2.1.3.6</ecNumber>
    </recommendedName>
    <alternativeName>
        <fullName evidence="4">Putrescine transcarbamoylase</fullName>
    </alternativeName>
    <alternativeName>
        <fullName evidence="4">Putrescine transcarbamylase</fullName>
    </alternativeName>
</protein>
<comment type="pathway">
    <text evidence="4">Amine and polyamine biosynthesis; putrescine biosynthesis via agmatine pathway; putrescine from N-carbamoylputrescine (transferase route): step 1/1.</text>
</comment>
<comment type="catalytic activity">
    <reaction evidence="4">
        <text>carbamoyl phosphate + putrescine = N-carbamoylputrescine + phosphate + H(+)</text>
        <dbReference type="Rhea" id="RHEA:21936"/>
        <dbReference type="ChEBI" id="CHEBI:15378"/>
        <dbReference type="ChEBI" id="CHEBI:43474"/>
        <dbReference type="ChEBI" id="CHEBI:58228"/>
        <dbReference type="ChEBI" id="CHEBI:58318"/>
        <dbReference type="ChEBI" id="CHEBI:326268"/>
        <dbReference type="EC" id="2.1.3.6"/>
    </reaction>
</comment>
<sequence length="365" mass="42318">MNKVRHFIDTQDLSKKEIFEIFRLMKMLKEARYCGAVPELLKNKTLAMIFEEPSTRTRVSFEAAMTLLGGHAQYLKPGELHLGVRESLYDTTKVLSHMCDGIMCRALKHETVLNLAKYADVPVLNGLTDYNHPTQAICDVFTMLEYMPATKNLEYEDIKFEDIKVVFIGDRTNVCSSTMHITTKLGMNFVHISPKRYQSPQEWVDIANENIKQANSGSVLVTDDLEQVKDADIVYTDLWWWVDQEDEAEERVKAFKPTYQVTPELMKKAGQQALFMHCLPASRNVEVYDEVIDSDQSIAFEQAENRLTAQMGLLVYYLYPQIDKSSNAVKDYYRGKVEAFMEHQDRSWKQRYTYNNDYAETKNKK</sequence>
<evidence type="ECO:0000256" key="2">
    <source>
        <dbReference type="ARBA" id="ARBA00022679"/>
    </source>
</evidence>
<dbReference type="Proteomes" id="UP000028533">
    <property type="component" value="Unassembled WGS sequence"/>
</dbReference>